<gene>
    <name evidence="2" type="ORF">DXA38_05760</name>
</gene>
<accession>A0A3E2W1M5</accession>
<organism evidence="2 3">
    <name type="scientific">Clostridium innocuum</name>
    <dbReference type="NCBI Taxonomy" id="1522"/>
    <lineage>
        <taxon>Bacteria</taxon>
        <taxon>Bacillati</taxon>
        <taxon>Bacillota</taxon>
        <taxon>Clostridia</taxon>
        <taxon>Eubacteriales</taxon>
        <taxon>Clostridiaceae</taxon>
        <taxon>Clostridium</taxon>
    </lineage>
</organism>
<dbReference type="Proteomes" id="UP000260025">
    <property type="component" value="Unassembled WGS sequence"/>
</dbReference>
<comment type="caution">
    <text evidence="2">The sequence shown here is derived from an EMBL/GenBank/DDBJ whole genome shotgun (WGS) entry which is preliminary data.</text>
</comment>
<evidence type="ECO:0000313" key="2">
    <source>
        <dbReference type="EMBL" id="RGC17338.1"/>
    </source>
</evidence>
<protein>
    <recommendedName>
        <fullName evidence="4">tRNA (Uracil-5-)-methyltransferase</fullName>
    </recommendedName>
</protein>
<dbReference type="AlphaFoldDB" id="A0A3E2W1M5"/>
<proteinExistence type="predicted"/>
<dbReference type="RefSeq" id="WP_117442374.1">
    <property type="nucleotide sequence ID" value="NZ_JAJFEN010000007.1"/>
</dbReference>
<evidence type="ECO:0000256" key="1">
    <source>
        <dbReference type="SAM" id="Phobius"/>
    </source>
</evidence>
<name>A0A3E2W1M5_CLOIN</name>
<keyword evidence="1" id="KW-1133">Transmembrane helix</keyword>
<feature type="transmembrane region" description="Helical" evidence="1">
    <location>
        <begin position="12"/>
        <end position="29"/>
    </location>
</feature>
<evidence type="ECO:0008006" key="4">
    <source>
        <dbReference type="Google" id="ProtNLM"/>
    </source>
</evidence>
<evidence type="ECO:0000313" key="3">
    <source>
        <dbReference type="Proteomes" id="UP000260025"/>
    </source>
</evidence>
<keyword evidence="1" id="KW-0472">Membrane</keyword>
<dbReference type="EMBL" id="QVEV01000005">
    <property type="protein sequence ID" value="RGC17338.1"/>
    <property type="molecule type" value="Genomic_DNA"/>
</dbReference>
<reference evidence="2 3" key="1">
    <citation type="submission" date="2018-08" db="EMBL/GenBank/DDBJ databases">
        <title>A genome reference for cultivated species of the human gut microbiota.</title>
        <authorList>
            <person name="Zou Y."/>
            <person name="Xue W."/>
            <person name="Luo G."/>
        </authorList>
    </citation>
    <scope>NUCLEOTIDE SEQUENCE [LARGE SCALE GENOMIC DNA]</scope>
    <source>
        <strain evidence="2 3">OF01-2LB</strain>
    </source>
</reference>
<keyword evidence="1" id="KW-0812">Transmembrane</keyword>
<dbReference type="OrthoDB" id="2087872at2"/>
<sequence>MTEKKRKQRIGIILILIVLAGAGIGWTFLQDDGFHFDEAAEDGSLDGMSEQEIKDMLKDKVDKSMLSISINANPVFENGKSKGTLRIENPPGNNYNIRVRIVKDEDQKEIYYSEGIRPGQVIKEDHLDEALKKGSYACTAIFEAYDTETDKKVGEAKAQLNIVVER</sequence>